<organism evidence="5 6">
    <name type="scientific">Heliomicrobium undosum</name>
    <dbReference type="NCBI Taxonomy" id="121734"/>
    <lineage>
        <taxon>Bacteria</taxon>
        <taxon>Bacillati</taxon>
        <taxon>Bacillota</taxon>
        <taxon>Clostridia</taxon>
        <taxon>Eubacteriales</taxon>
        <taxon>Heliobacteriaceae</taxon>
        <taxon>Heliomicrobium</taxon>
    </lineage>
</organism>
<dbReference type="Pfam" id="PF02626">
    <property type="entry name" value="CT_A_B"/>
    <property type="match status" value="1"/>
</dbReference>
<dbReference type="SUPFAM" id="SSF50891">
    <property type="entry name" value="Cyclophilin-like"/>
    <property type="match status" value="1"/>
</dbReference>
<evidence type="ECO:0000256" key="3">
    <source>
        <dbReference type="ARBA" id="ARBA00022840"/>
    </source>
</evidence>
<dbReference type="GO" id="GO:0016787">
    <property type="term" value="F:hydrolase activity"/>
    <property type="evidence" value="ECO:0007669"/>
    <property type="project" value="UniProtKB-KW"/>
</dbReference>
<dbReference type="Proteomes" id="UP000463470">
    <property type="component" value="Unassembled WGS sequence"/>
</dbReference>
<dbReference type="InterPro" id="IPR052708">
    <property type="entry name" value="PxpC"/>
</dbReference>
<evidence type="ECO:0000313" key="5">
    <source>
        <dbReference type="EMBL" id="MZP29125.1"/>
    </source>
</evidence>
<name>A0A845L2A0_9FIRM</name>
<keyword evidence="3" id="KW-0067">ATP-binding</keyword>
<dbReference type="EMBL" id="WXEY01000004">
    <property type="protein sequence ID" value="MZP29125.1"/>
    <property type="molecule type" value="Genomic_DNA"/>
</dbReference>
<evidence type="ECO:0000259" key="4">
    <source>
        <dbReference type="SMART" id="SM00797"/>
    </source>
</evidence>
<dbReference type="GO" id="GO:0005524">
    <property type="term" value="F:ATP binding"/>
    <property type="evidence" value="ECO:0007669"/>
    <property type="project" value="UniProtKB-KW"/>
</dbReference>
<proteinExistence type="predicted"/>
<dbReference type="PANTHER" id="PTHR43309:SF3">
    <property type="entry name" value="5-OXOPROLINASE SUBUNIT C"/>
    <property type="match status" value="1"/>
</dbReference>
<dbReference type="AlphaFoldDB" id="A0A845L2A0"/>
<reference evidence="5 6" key="1">
    <citation type="submission" date="2020-01" db="EMBL/GenBank/DDBJ databases">
        <title>Whole-genome sequence of Heliobacterium undosum DSM 13378.</title>
        <authorList>
            <person name="Kyndt J.A."/>
            <person name="Meyer T.E."/>
        </authorList>
    </citation>
    <scope>NUCLEOTIDE SEQUENCE [LARGE SCALE GENOMIC DNA]</scope>
    <source>
        <strain evidence="5 6">DSM 13378</strain>
    </source>
</reference>
<dbReference type="GO" id="GO:0016829">
    <property type="term" value="F:lyase activity"/>
    <property type="evidence" value="ECO:0007669"/>
    <property type="project" value="UniProtKB-KW"/>
</dbReference>
<sequence>MTVQVIKGGLLTTVQDMGRHGHQAFGMPVAGAMDTFSLQAANLLVGNDPSAAALEITLVGPQLRFLSTAIIAVTGGDLSPVVDGNPLPMWENVLIEAGSLLTFGAPRSGCRAYLAVDGGWAVEPVMGSRSTYLRGQIGGYQGRALKDGDTLPHHRGKDFNQIGYRVMQAEWVPRYRAAVSVRAIEGPQVDVFSAAMRERFFTADFCVSLLSDRMGYRLEGPSIQAVMGKEMISDATALGAVQVPPDGQPIVLMADRQTTGGYPKIATVITADIPLLAQAQAGHRIRFVPCTLGEARAALRQQAEVLRSRIIARRPSPAEVS</sequence>
<dbReference type="Gene3D" id="2.40.100.10">
    <property type="entry name" value="Cyclophilin-like"/>
    <property type="match status" value="1"/>
</dbReference>
<dbReference type="InterPro" id="IPR029000">
    <property type="entry name" value="Cyclophilin-like_dom_sf"/>
</dbReference>
<keyword evidence="5" id="KW-0456">Lyase</keyword>
<keyword evidence="6" id="KW-1185">Reference proteome</keyword>
<evidence type="ECO:0000313" key="6">
    <source>
        <dbReference type="Proteomes" id="UP000463470"/>
    </source>
</evidence>
<comment type="caution">
    <text evidence="5">The sequence shown here is derived from an EMBL/GenBank/DDBJ whole genome shotgun (WGS) entry which is preliminary data.</text>
</comment>
<dbReference type="InterPro" id="IPR003778">
    <property type="entry name" value="CT_A_B"/>
</dbReference>
<keyword evidence="2" id="KW-0378">Hydrolase</keyword>
<evidence type="ECO:0000256" key="1">
    <source>
        <dbReference type="ARBA" id="ARBA00022741"/>
    </source>
</evidence>
<accession>A0A845L2A0</accession>
<evidence type="ECO:0000256" key="2">
    <source>
        <dbReference type="ARBA" id="ARBA00022801"/>
    </source>
</evidence>
<gene>
    <name evidence="5" type="ORF">GTO91_05295</name>
</gene>
<dbReference type="SMART" id="SM00797">
    <property type="entry name" value="AHS2"/>
    <property type="match status" value="1"/>
</dbReference>
<dbReference type="OrthoDB" id="9782422at2"/>
<keyword evidence="1" id="KW-0547">Nucleotide-binding</keyword>
<dbReference type="PANTHER" id="PTHR43309">
    <property type="entry name" value="5-OXOPROLINASE SUBUNIT C"/>
    <property type="match status" value="1"/>
</dbReference>
<feature type="domain" description="Carboxyltransferase" evidence="4">
    <location>
        <begin position="24"/>
        <end position="305"/>
    </location>
</feature>
<dbReference type="NCBIfam" id="TIGR00724">
    <property type="entry name" value="urea_amlyse_rel"/>
    <property type="match status" value="1"/>
</dbReference>
<protein>
    <submittedName>
        <fullName evidence="5">5-oxoprolinase/urea amidolyase family protein</fullName>
    </submittedName>
</protein>